<dbReference type="InterPro" id="IPR000425">
    <property type="entry name" value="MIP"/>
</dbReference>
<dbReference type="SUPFAM" id="SSF81338">
    <property type="entry name" value="Aquaporin-like"/>
    <property type="match status" value="1"/>
</dbReference>
<dbReference type="Proteomes" id="UP000036987">
    <property type="component" value="Unassembled WGS sequence"/>
</dbReference>
<dbReference type="OMA" id="RNHAWDD"/>
<evidence type="ECO:0000313" key="6">
    <source>
        <dbReference type="EMBL" id="KMZ66593.1"/>
    </source>
</evidence>
<dbReference type="GO" id="GO:0016020">
    <property type="term" value="C:membrane"/>
    <property type="evidence" value="ECO:0007669"/>
    <property type="project" value="UniProtKB-SubCell"/>
</dbReference>
<dbReference type="InterPro" id="IPR034294">
    <property type="entry name" value="Aquaporin_transptr"/>
</dbReference>
<evidence type="ECO:0000256" key="4">
    <source>
        <dbReference type="ARBA" id="ARBA00023136"/>
    </source>
</evidence>
<gene>
    <name evidence="6" type="ORF">ZOSMA_292G00110</name>
</gene>
<dbReference type="STRING" id="29655.A0A0K9PBZ0"/>
<evidence type="ECO:0000256" key="5">
    <source>
        <dbReference type="SAM" id="Phobius"/>
    </source>
</evidence>
<feature type="transmembrane region" description="Helical" evidence="5">
    <location>
        <begin position="35"/>
        <end position="57"/>
    </location>
</feature>
<keyword evidence="2 5" id="KW-0812">Transmembrane</keyword>
<comment type="subcellular location">
    <subcellularLocation>
        <location evidence="1">Membrane</location>
        <topology evidence="1">Multi-pass membrane protein</topology>
    </subcellularLocation>
</comment>
<dbReference type="AlphaFoldDB" id="A0A0K9PBZ0"/>
<dbReference type="Pfam" id="PF00230">
    <property type="entry name" value="MIP"/>
    <property type="match status" value="1"/>
</dbReference>
<keyword evidence="4 5" id="KW-0472">Membrane</keyword>
<organism evidence="6 7">
    <name type="scientific">Zostera marina</name>
    <name type="common">Eelgrass</name>
    <dbReference type="NCBI Taxonomy" id="29655"/>
    <lineage>
        <taxon>Eukaryota</taxon>
        <taxon>Viridiplantae</taxon>
        <taxon>Streptophyta</taxon>
        <taxon>Embryophyta</taxon>
        <taxon>Tracheophyta</taxon>
        <taxon>Spermatophyta</taxon>
        <taxon>Magnoliopsida</taxon>
        <taxon>Liliopsida</taxon>
        <taxon>Zosteraceae</taxon>
        <taxon>Zostera</taxon>
    </lineage>
</organism>
<protein>
    <submittedName>
        <fullName evidence="6">Uncharacterized protein</fullName>
    </submittedName>
</protein>
<evidence type="ECO:0000256" key="3">
    <source>
        <dbReference type="ARBA" id="ARBA00022989"/>
    </source>
</evidence>
<evidence type="ECO:0000256" key="2">
    <source>
        <dbReference type="ARBA" id="ARBA00022692"/>
    </source>
</evidence>
<reference evidence="7" key="1">
    <citation type="journal article" date="2016" name="Nature">
        <title>The genome of the seagrass Zostera marina reveals angiosperm adaptation to the sea.</title>
        <authorList>
            <person name="Olsen J.L."/>
            <person name="Rouze P."/>
            <person name="Verhelst B."/>
            <person name="Lin Y.-C."/>
            <person name="Bayer T."/>
            <person name="Collen J."/>
            <person name="Dattolo E."/>
            <person name="De Paoli E."/>
            <person name="Dittami S."/>
            <person name="Maumus F."/>
            <person name="Michel G."/>
            <person name="Kersting A."/>
            <person name="Lauritano C."/>
            <person name="Lohaus R."/>
            <person name="Toepel M."/>
            <person name="Tonon T."/>
            <person name="Vanneste K."/>
            <person name="Amirebrahimi M."/>
            <person name="Brakel J."/>
            <person name="Bostroem C."/>
            <person name="Chovatia M."/>
            <person name="Grimwood J."/>
            <person name="Jenkins J.W."/>
            <person name="Jueterbock A."/>
            <person name="Mraz A."/>
            <person name="Stam W.T."/>
            <person name="Tice H."/>
            <person name="Bornberg-Bauer E."/>
            <person name="Green P.J."/>
            <person name="Pearson G.A."/>
            <person name="Procaccini G."/>
            <person name="Duarte C.M."/>
            <person name="Schmutz J."/>
            <person name="Reusch T.B.H."/>
            <person name="Van de Peer Y."/>
        </authorList>
    </citation>
    <scope>NUCLEOTIDE SEQUENCE [LARGE SCALE GENOMIC DNA]</scope>
    <source>
        <strain evidence="7">cv. Finnish</strain>
    </source>
</reference>
<dbReference type="EMBL" id="LFYR01000963">
    <property type="protein sequence ID" value="KMZ66593.1"/>
    <property type="molecule type" value="Genomic_DNA"/>
</dbReference>
<dbReference type="InterPro" id="IPR023271">
    <property type="entry name" value="Aquaporin-like"/>
</dbReference>
<sequence>MVHLGTITIGGTSINPARSFGAAVIYNNHKAWTELWVFILGPLIGSFIATGFHQIIIRASNFERIVNSFATP</sequence>
<dbReference type="PANTHER" id="PTHR45687">
    <property type="entry name" value="AQUAPORIN OR AQUAGLYCEROPORIN RELATED"/>
    <property type="match status" value="1"/>
</dbReference>
<accession>A0A0K9PBZ0</accession>
<dbReference type="GO" id="GO:0015267">
    <property type="term" value="F:channel activity"/>
    <property type="evidence" value="ECO:0007669"/>
    <property type="project" value="InterPro"/>
</dbReference>
<proteinExistence type="predicted"/>
<comment type="caution">
    <text evidence="6">The sequence shown here is derived from an EMBL/GenBank/DDBJ whole genome shotgun (WGS) entry which is preliminary data.</text>
</comment>
<evidence type="ECO:0000313" key="7">
    <source>
        <dbReference type="Proteomes" id="UP000036987"/>
    </source>
</evidence>
<name>A0A0K9PBZ0_ZOSMR</name>
<keyword evidence="3 5" id="KW-1133">Transmembrane helix</keyword>
<dbReference type="OrthoDB" id="3222at2759"/>
<dbReference type="Gene3D" id="1.20.1080.10">
    <property type="entry name" value="Glycerol uptake facilitator protein"/>
    <property type="match status" value="1"/>
</dbReference>
<keyword evidence="7" id="KW-1185">Reference proteome</keyword>
<evidence type="ECO:0000256" key="1">
    <source>
        <dbReference type="ARBA" id="ARBA00004141"/>
    </source>
</evidence>